<sequence length="57" mass="6273">METGAQKFQVNASPSLLMHHCLHNRCQVFAGPKGFGSRSPCGARTELSSRRKGKSRE</sequence>
<name>A0A2P2LDJ2_RHIMU</name>
<protein>
    <submittedName>
        <fullName evidence="2">Uncharacterized protein</fullName>
    </submittedName>
</protein>
<reference evidence="2" key="1">
    <citation type="submission" date="2018-02" db="EMBL/GenBank/DDBJ databases">
        <title>Rhizophora mucronata_Transcriptome.</title>
        <authorList>
            <person name="Meera S.P."/>
            <person name="Sreeshan A."/>
            <person name="Augustine A."/>
        </authorList>
    </citation>
    <scope>NUCLEOTIDE SEQUENCE</scope>
    <source>
        <tissue evidence="2">Leaf</tissue>
    </source>
</reference>
<evidence type="ECO:0000313" key="2">
    <source>
        <dbReference type="EMBL" id="MBX16039.1"/>
    </source>
</evidence>
<dbReference type="AlphaFoldDB" id="A0A2P2LDJ2"/>
<feature type="region of interest" description="Disordered" evidence="1">
    <location>
        <begin position="32"/>
        <end position="57"/>
    </location>
</feature>
<evidence type="ECO:0000256" key="1">
    <source>
        <dbReference type="SAM" id="MobiDB-lite"/>
    </source>
</evidence>
<accession>A0A2P2LDJ2</accession>
<dbReference type="EMBL" id="GGEC01035555">
    <property type="protein sequence ID" value="MBX16039.1"/>
    <property type="molecule type" value="Transcribed_RNA"/>
</dbReference>
<organism evidence="2">
    <name type="scientific">Rhizophora mucronata</name>
    <name type="common">Asiatic mangrove</name>
    <dbReference type="NCBI Taxonomy" id="61149"/>
    <lineage>
        <taxon>Eukaryota</taxon>
        <taxon>Viridiplantae</taxon>
        <taxon>Streptophyta</taxon>
        <taxon>Embryophyta</taxon>
        <taxon>Tracheophyta</taxon>
        <taxon>Spermatophyta</taxon>
        <taxon>Magnoliopsida</taxon>
        <taxon>eudicotyledons</taxon>
        <taxon>Gunneridae</taxon>
        <taxon>Pentapetalae</taxon>
        <taxon>rosids</taxon>
        <taxon>fabids</taxon>
        <taxon>Malpighiales</taxon>
        <taxon>Rhizophoraceae</taxon>
        <taxon>Rhizophora</taxon>
    </lineage>
</organism>
<proteinExistence type="predicted"/>